<comment type="caution">
    <text evidence="2">The sequence shown here is derived from an EMBL/GenBank/DDBJ whole genome shotgun (WGS) entry which is preliminary data.</text>
</comment>
<dbReference type="InterPro" id="IPR024003">
    <property type="entry name" value="Luciferase-like_KPN01858"/>
</dbReference>
<dbReference type="NCBIfam" id="TIGR04027">
    <property type="entry name" value="LLM_KPN_01858"/>
    <property type="match status" value="1"/>
</dbReference>
<reference evidence="2 3" key="1">
    <citation type="submission" date="2011-12" db="EMBL/GenBank/DDBJ databases">
        <title>Whole genome shotgun sequence of Arthrobacter globiformis NBRC 12137.</title>
        <authorList>
            <person name="Miyazawa S."/>
            <person name="Hosoyama A."/>
            <person name="Tsuchikane K."/>
            <person name="Katsumata H."/>
            <person name="Yamazaki S."/>
            <person name="Fujita N."/>
        </authorList>
    </citation>
    <scope>NUCLEOTIDE SEQUENCE [LARGE SCALE GENOMIC DNA]</scope>
    <source>
        <strain evidence="2 3">NBRC 12137</strain>
    </source>
</reference>
<keyword evidence="3" id="KW-1185">Reference proteome</keyword>
<dbReference type="EMBL" id="BAEG01000005">
    <property type="protein sequence ID" value="GAB11961.1"/>
    <property type="molecule type" value="Genomic_DNA"/>
</dbReference>
<dbReference type="InterPro" id="IPR050766">
    <property type="entry name" value="Bact_Lucif_Oxidored"/>
</dbReference>
<dbReference type="AlphaFoldDB" id="H0QGL0"/>
<evidence type="ECO:0000259" key="1">
    <source>
        <dbReference type="Pfam" id="PF00296"/>
    </source>
</evidence>
<sequence>MTRTGTAKRIGFFTRLLDDAGPAERYRLALEQIVRAEELGFDSAWVAQHHFNGSEGGLPSPLVFLSHVAARTSGIRLGTGIITLPLEDPLRAAEDAAVLDLLSGGRLEVGVGTGGTPSAFTAFGLDSDERRSLFADKLQLLAEAWGGKELGTSTDRLYPAAPQLLERIWQATFSVAGGERAGWAGDGVMLSRTQPRSPEEPSAPLDELQNPIIDAYLAALPVGATPRILASRTLFVADSRAEALRFAEAGLRRIVPHFERQGHVIEGHDAESLIKATDAHVGTVDDVVESLAGDSSLQRATDISFQVHSIDPPHQYILRSIELAATEVVPRLGWKAAPATVPVQQGEK</sequence>
<dbReference type="OrthoDB" id="7903015at2"/>
<dbReference type="Gene3D" id="3.20.20.30">
    <property type="entry name" value="Luciferase-like domain"/>
    <property type="match status" value="1"/>
</dbReference>
<dbReference type="RefSeq" id="WP_003797518.1">
    <property type="nucleotide sequence ID" value="NZ_BAEG01000005.1"/>
</dbReference>
<dbReference type="GO" id="GO:0005829">
    <property type="term" value="C:cytosol"/>
    <property type="evidence" value="ECO:0007669"/>
    <property type="project" value="TreeGrafter"/>
</dbReference>
<dbReference type="Proteomes" id="UP000003828">
    <property type="component" value="Unassembled WGS sequence"/>
</dbReference>
<evidence type="ECO:0000313" key="2">
    <source>
        <dbReference type="EMBL" id="GAB11961.1"/>
    </source>
</evidence>
<dbReference type="PANTHER" id="PTHR30137">
    <property type="entry name" value="LUCIFERASE-LIKE MONOOXYGENASE"/>
    <property type="match status" value="1"/>
</dbReference>
<proteinExistence type="predicted"/>
<dbReference type="SUPFAM" id="SSF51679">
    <property type="entry name" value="Bacterial luciferase-like"/>
    <property type="match status" value="1"/>
</dbReference>
<evidence type="ECO:0000313" key="3">
    <source>
        <dbReference type="Proteomes" id="UP000003828"/>
    </source>
</evidence>
<protein>
    <submittedName>
        <fullName evidence="2">Putative oxidoreductase</fullName>
    </submittedName>
</protein>
<dbReference type="eggNOG" id="COG2141">
    <property type="taxonomic scope" value="Bacteria"/>
</dbReference>
<feature type="domain" description="Luciferase-like" evidence="1">
    <location>
        <begin position="20"/>
        <end position="268"/>
    </location>
</feature>
<gene>
    <name evidence="2" type="ORF">ARGLB_005_00260</name>
</gene>
<organism evidence="2 3">
    <name type="scientific">Arthrobacter globiformis (strain ATCC 8010 / DSM 20124 / JCM 1332 / NBRC 12137 / NCIMB 8907 / NRRL B-2979 / 168)</name>
    <dbReference type="NCBI Taxonomy" id="1077972"/>
    <lineage>
        <taxon>Bacteria</taxon>
        <taxon>Bacillati</taxon>
        <taxon>Actinomycetota</taxon>
        <taxon>Actinomycetes</taxon>
        <taxon>Micrococcales</taxon>
        <taxon>Micrococcaceae</taxon>
        <taxon>Arthrobacter</taxon>
    </lineage>
</organism>
<dbReference type="STRING" id="1077972.ARGLB_005_00260"/>
<dbReference type="Pfam" id="PF00296">
    <property type="entry name" value="Bac_luciferase"/>
    <property type="match status" value="1"/>
</dbReference>
<accession>H0QGL0</accession>
<dbReference type="PANTHER" id="PTHR30137:SF15">
    <property type="entry name" value="BLL6902 PROTEIN"/>
    <property type="match status" value="1"/>
</dbReference>
<name>H0QGL0_ARTG1</name>
<dbReference type="GO" id="GO:0016705">
    <property type="term" value="F:oxidoreductase activity, acting on paired donors, with incorporation or reduction of molecular oxygen"/>
    <property type="evidence" value="ECO:0007669"/>
    <property type="project" value="InterPro"/>
</dbReference>
<dbReference type="InterPro" id="IPR036661">
    <property type="entry name" value="Luciferase-like_sf"/>
</dbReference>
<dbReference type="InterPro" id="IPR011251">
    <property type="entry name" value="Luciferase-like_dom"/>
</dbReference>